<dbReference type="SMR" id="A0A1S3Y0V6"/>
<proteinExistence type="inferred from homology"/>
<keyword evidence="8" id="KW-0520">NAD</keyword>
<evidence type="ECO:0000313" key="12">
    <source>
        <dbReference type="RefSeq" id="XP_016445612.1"/>
    </source>
</evidence>
<dbReference type="PANTHER" id="PTHR21256">
    <property type="entry name" value="HISTIDINOL DEHYDROGENASE HDH"/>
    <property type="match status" value="1"/>
</dbReference>
<dbReference type="AlphaFoldDB" id="A0A1S3Y0V6"/>
<dbReference type="OMA" id="YWAGSSH"/>
<name>A0A1S3Y0V6_TOBAC</name>
<evidence type="ECO:0000256" key="1">
    <source>
        <dbReference type="ARBA" id="ARBA00001947"/>
    </source>
</evidence>
<dbReference type="PROSITE" id="PS00611">
    <property type="entry name" value="HISOL_DEHYDROGENASE"/>
    <property type="match status" value="1"/>
</dbReference>
<dbReference type="RefSeq" id="XP_016445612.1">
    <property type="nucleotide sequence ID" value="XM_016590126.1"/>
</dbReference>
<dbReference type="PANTHER" id="PTHR21256:SF2">
    <property type="entry name" value="HISTIDINE BIOSYNTHESIS TRIFUNCTIONAL PROTEIN"/>
    <property type="match status" value="1"/>
</dbReference>
<dbReference type="Gene3D" id="1.20.5.1300">
    <property type="match status" value="1"/>
</dbReference>
<comment type="cofactor">
    <cofactor evidence="1">
        <name>Zn(2+)</name>
        <dbReference type="ChEBI" id="CHEBI:29105"/>
    </cofactor>
</comment>
<dbReference type="InterPro" id="IPR016161">
    <property type="entry name" value="Ald_DH/histidinol_DH"/>
</dbReference>
<evidence type="ECO:0000256" key="7">
    <source>
        <dbReference type="ARBA" id="ARBA00023002"/>
    </source>
</evidence>
<dbReference type="Gene3D" id="3.40.50.1980">
    <property type="entry name" value="Nitrogenase molybdenum iron protein domain"/>
    <property type="match status" value="1"/>
</dbReference>
<evidence type="ECO:0000256" key="9">
    <source>
        <dbReference type="ARBA" id="ARBA00023102"/>
    </source>
</evidence>
<evidence type="ECO:0000256" key="10">
    <source>
        <dbReference type="ARBA" id="ARBA00049489"/>
    </source>
</evidence>
<protein>
    <recommendedName>
        <fullName evidence="3">histidinol dehydrogenase</fullName>
        <ecNumber evidence="3">1.1.1.23</ecNumber>
    </recommendedName>
</protein>
<dbReference type="PRINTS" id="PR00083">
    <property type="entry name" value="HOLDHDRGNASE"/>
</dbReference>
<comment type="catalytic activity">
    <reaction evidence="10">
        <text>L-histidinol + 2 NAD(+) + H2O = L-histidine + 2 NADH + 3 H(+)</text>
        <dbReference type="Rhea" id="RHEA:20641"/>
        <dbReference type="ChEBI" id="CHEBI:15377"/>
        <dbReference type="ChEBI" id="CHEBI:15378"/>
        <dbReference type="ChEBI" id="CHEBI:57540"/>
        <dbReference type="ChEBI" id="CHEBI:57595"/>
        <dbReference type="ChEBI" id="CHEBI:57699"/>
        <dbReference type="ChEBI" id="CHEBI:57945"/>
        <dbReference type="EC" id="1.1.1.23"/>
    </reaction>
</comment>
<dbReference type="CDD" id="cd06572">
    <property type="entry name" value="Histidinol_dh"/>
    <property type="match status" value="1"/>
</dbReference>
<evidence type="ECO:0000256" key="3">
    <source>
        <dbReference type="ARBA" id="ARBA00012965"/>
    </source>
</evidence>
<reference evidence="12" key="1">
    <citation type="submission" date="2025-08" db="UniProtKB">
        <authorList>
            <consortium name="RefSeq"/>
        </authorList>
    </citation>
    <scope>IDENTIFICATION</scope>
</reference>
<dbReference type="SUPFAM" id="SSF53720">
    <property type="entry name" value="ALDH-like"/>
    <property type="match status" value="1"/>
</dbReference>
<evidence type="ECO:0000256" key="6">
    <source>
        <dbReference type="ARBA" id="ARBA00022833"/>
    </source>
</evidence>
<accession>A0A1S3Y0V6</accession>
<keyword evidence="7" id="KW-0560">Oxidoreductase</keyword>
<sequence length="248" mass="27110">MAWGTESCPKVEKIYGPGNQYVTAAKMILQNSEAMVSIDMPAGPSEVLVIADKHSSPVHVAADLLSQAEHGPDSQVVLVIAGDGVDLNAIQEEIRKQCQALPRGEFALQALSHSFTVLARDMLEAISFSNMYAPEHLIINVNEAEKWESLIENAGSVFMGQWTPESVGDYASGTNHVLPTYGYARMYGGVSLDSFLKYITVQSLTEEGLRNLGPYVEKMAEVEGLDAHKRAVTLRLQDIEARQISNSR</sequence>
<dbReference type="STRING" id="4097.A0A1S3Y0V6"/>
<organism evidence="12">
    <name type="scientific">Nicotiana tabacum</name>
    <name type="common">Common tobacco</name>
    <dbReference type="NCBI Taxonomy" id="4097"/>
    <lineage>
        <taxon>Eukaryota</taxon>
        <taxon>Viridiplantae</taxon>
        <taxon>Streptophyta</taxon>
        <taxon>Embryophyta</taxon>
        <taxon>Tracheophyta</taxon>
        <taxon>Spermatophyta</taxon>
        <taxon>Magnoliopsida</taxon>
        <taxon>eudicotyledons</taxon>
        <taxon>Gunneridae</taxon>
        <taxon>Pentapetalae</taxon>
        <taxon>asterids</taxon>
        <taxon>lamiids</taxon>
        <taxon>Solanales</taxon>
        <taxon>Solanaceae</taxon>
        <taxon>Nicotianoideae</taxon>
        <taxon>Nicotianeae</taxon>
        <taxon>Nicotiana</taxon>
    </lineage>
</organism>
<evidence type="ECO:0000256" key="11">
    <source>
        <dbReference type="RuleBase" id="RU004175"/>
    </source>
</evidence>
<dbReference type="GO" id="GO:0046872">
    <property type="term" value="F:metal ion binding"/>
    <property type="evidence" value="ECO:0007669"/>
    <property type="project" value="UniProtKB-KW"/>
</dbReference>
<keyword evidence="4" id="KW-0028">Amino-acid biosynthesis</keyword>
<dbReference type="PaxDb" id="4097-A0A1S3Y0V6"/>
<keyword evidence="5" id="KW-0479">Metal-binding</keyword>
<dbReference type="Pfam" id="PF00815">
    <property type="entry name" value="Histidinol_dh"/>
    <property type="match status" value="1"/>
</dbReference>
<keyword evidence="6" id="KW-0862">Zinc</keyword>
<dbReference type="EC" id="1.1.1.23" evidence="3"/>
<comment type="similarity">
    <text evidence="11">Belongs to the histidinol dehydrogenase family.</text>
</comment>
<evidence type="ECO:0000256" key="4">
    <source>
        <dbReference type="ARBA" id="ARBA00022605"/>
    </source>
</evidence>
<evidence type="ECO:0000256" key="2">
    <source>
        <dbReference type="ARBA" id="ARBA00004940"/>
    </source>
</evidence>
<gene>
    <name evidence="12" type="primary">LOC107770793</name>
</gene>
<dbReference type="GO" id="GO:0000105">
    <property type="term" value="P:L-histidine biosynthetic process"/>
    <property type="evidence" value="ECO:0007669"/>
    <property type="project" value="UniProtKB-UniPathway"/>
</dbReference>
<dbReference type="OrthoDB" id="1703565at2759"/>
<dbReference type="UniPathway" id="UPA00031">
    <property type="reaction ID" value="UER00014"/>
</dbReference>
<dbReference type="NCBIfam" id="TIGR00069">
    <property type="entry name" value="hisD"/>
    <property type="match status" value="1"/>
</dbReference>
<dbReference type="GO" id="GO:0004399">
    <property type="term" value="F:histidinol dehydrogenase activity"/>
    <property type="evidence" value="ECO:0007669"/>
    <property type="project" value="UniProtKB-EC"/>
</dbReference>
<keyword evidence="9" id="KW-0368">Histidine biosynthesis</keyword>
<dbReference type="FunFam" id="1.20.5.1300:FF:000002">
    <property type="entry name" value="Histidinol dehydrogenase, chloroplastic"/>
    <property type="match status" value="1"/>
</dbReference>
<dbReference type="FunFam" id="3.40.50.1980:FF:000011">
    <property type="entry name" value="Histidinol dehydrogenase, chloroplastic"/>
    <property type="match status" value="1"/>
</dbReference>
<evidence type="ECO:0000256" key="8">
    <source>
        <dbReference type="ARBA" id="ARBA00023027"/>
    </source>
</evidence>
<dbReference type="InterPro" id="IPR001692">
    <property type="entry name" value="Histidinol_DH_CS"/>
</dbReference>
<dbReference type="KEGG" id="nta:107770793"/>
<comment type="pathway">
    <text evidence="2">Amino-acid biosynthesis; L-histidine biosynthesis; L-histidine from 5-phospho-alpha-D-ribose 1-diphosphate: step 9/9.</text>
</comment>
<dbReference type="InterPro" id="IPR012131">
    <property type="entry name" value="Hstdl_DH"/>
</dbReference>
<dbReference type="GO" id="GO:0051287">
    <property type="term" value="F:NAD binding"/>
    <property type="evidence" value="ECO:0007669"/>
    <property type="project" value="InterPro"/>
</dbReference>
<evidence type="ECO:0000256" key="5">
    <source>
        <dbReference type="ARBA" id="ARBA00022723"/>
    </source>
</evidence>